<sequence length="114" mass="11993">MSRVAHWTLLVLGLLFGAVSGEFLDGEQATAAPYGGLAVSLLAGRRVTRTLQAERALAKKPVLWFLFNGTADAYFRVLGETGRDLTISVLLALVSLGTAGGLVNGHRNLPSLSA</sequence>
<dbReference type="RefSeq" id="WP_121894804.1">
    <property type="nucleotide sequence ID" value="NZ_PENI01000043.1"/>
</dbReference>
<dbReference type="AlphaFoldDB" id="A0A3M0HUY9"/>
<accession>A0A3M0HUY9</accession>
<evidence type="ECO:0000313" key="1">
    <source>
        <dbReference type="EMBL" id="RMB80385.1"/>
    </source>
</evidence>
<keyword evidence="2" id="KW-1185">Reference proteome</keyword>
<dbReference type="Proteomes" id="UP000270471">
    <property type="component" value="Unassembled WGS sequence"/>
</dbReference>
<proteinExistence type="predicted"/>
<protein>
    <submittedName>
        <fullName evidence="1">Uncharacterized protein</fullName>
    </submittedName>
</protein>
<comment type="caution">
    <text evidence="1">The sequence shown here is derived from an EMBL/GenBank/DDBJ whole genome shotgun (WGS) entry which is preliminary data.</text>
</comment>
<evidence type="ECO:0000313" key="2">
    <source>
        <dbReference type="Proteomes" id="UP000270471"/>
    </source>
</evidence>
<dbReference type="EMBL" id="PENI01000043">
    <property type="protein sequence ID" value="RMB80385.1"/>
    <property type="molecule type" value="Genomic_DNA"/>
</dbReference>
<reference evidence="1 2" key="1">
    <citation type="submission" date="2017-11" db="EMBL/GenBank/DDBJ databases">
        <title>Draft genome of actinobacteria isolated from guarana (Paullinia cupana (Mart.) Ducke.</title>
        <authorList>
            <person name="Siqueira K.A."/>
            <person name="Liotti R.G."/>
            <person name="Mendes T.A.O."/>
            <person name="Soares M.A."/>
        </authorList>
    </citation>
    <scope>NUCLEOTIDE SEQUENCE [LARGE SCALE GENOMIC DNA]</scope>
    <source>
        <strain evidence="1 2">193</strain>
    </source>
</reference>
<organism evidence="1 2">
    <name type="scientific">Streptomyces shenzhenensis</name>
    <dbReference type="NCBI Taxonomy" id="943815"/>
    <lineage>
        <taxon>Bacteria</taxon>
        <taxon>Bacillati</taxon>
        <taxon>Actinomycetota</taxon>
        <taxon>Actinomycetes</taxon>
        <taxon>Kitasatosporales</taxon>
        <taxon>Streptomycetaceae</taxon>
        <taxon>Streptomyces</taxon>
    </lineage>
</organism>
<gene>
    <name evidence="1" type="ORF">CTZ28_40455</name>
</gene>
<name>A0A3M0HUY9_9ACTN</name>